<protein>
    <submittedName>
        <fullName evidence="1">Uncharacterized protein</fullName>
    </submittedName>
</protein>
<evidence type="ECO:0000313" key="2">
    <source>
        <dbReference type="Proteomes" id="UP000317209"/>
    </source>
</evidence>
<accession>A0A543BCP9</accession>
<evidence type="ECO:0000313" key="1">
    <source>
        <dbReference type="EMBL" id="TQL82566.1"/>
    </source>
</evidence>
<gene>
    <name evidence="1" type="ORF">FB560_4061</name>
</gene>
<comment type="caution">
    <text evidence="1">The sequence shown here is derived from an EMBL/GenBank/DDBJ whole genome shotgun (WGS) entry which is preliminary data.</text>
</comment>
<dbReference type="Proteomes" id="UP000317209">
    <property type="component" value="Unassembled WGS sequence"/>
</dbReference>
<organism evidence="1 2">
    <name type="scientific">Microbacterium saperdae</name>
    <dbReference type="NCBI Taxonomy" id="69368"/>
    <lineage>
        <taxon>Bacteria</taxon>
        <taxon>Bacillati</taxon>
        <taxon>Actinomycetota</taxon>
        <taxon>Actinomycetes</taxon>
        <taxon>Micrococcales</taxon>
        <taxon>Microbacteriaceae</taxon>
        <taxon>Microbacterium</taxon>
    </lineage>
</organism>
<sequence length="67" mass="7306">MLASIRGVCQRPKWGTGGPTARIAEVGGERLPAHLRNQSPFTLTSWRNVCRMVTRLAASAITWSIGL</sequence>
<proteinExistence type="predicted"/>
<reference evidence="1 2" key="1">
    <citation type="submission" date="2019-06" db="EMBL/GenBank/DDBJ databases">
        <title>Sequencing the genomes of 1000 actinobacteria strains.</title>
        <authorList>
            <person name="Klenk H.-P."/>
        </authorList>
    </citation>
    <scope>NUCLEOTIDE SEQUENCE [LARGE SCALE GENOMIC DNA]</scope>
    <source>
        <strain evidence="1 2">DSM 20169</strain>
    </source>
</reference>
<name>A0A543BCP9_9MICO</name>
<keyword evidence="2" id="KW-1185">Reference proteome</keyword>
<dbReference type="AlphaFoldDB" id="A0A543BCP9"/>
<dbReference type="EMBL" id="VFOX01000002">
    <property type="protein sequence ID" value="TQL82566.1"/>
    <property type="molecule type" value="Genomic_DNA"/>
</dbReference>